<accession>A0A5J5CQC9</accession>
<protein>
    <submittedName>
        <fullName evidence="2">Uncharacterized protein</fullName>
    </submittedName>
</protein>
<reference evidence="2 3" key="1">
    <citation type="submission" date="2019-08" db="EMBL/GenBank/DDBJ databases">
        <title>A chromosome-level genome assembly, high-density linkage maps, and genome scans reveal the genomic architecture of hybrid incompatibilities underlying speciation via character displacement in darters (Percidae: Etheostominae).</title>
        <authorList>
            <person name="Moran R.L."/>
            <person name="Catchen J.M."/>
            <person name="Fuller R.C."/>
        </authorList>
    </citation>
    <scope>NUCLEOTIDE SEQUENCE [LARGE SCALE GENOMIC DNA]</scope>
    <source>
        <strain evidence="2">EspeVRDwgs_2016</strain>
        <tissue evidence="2">Muscle</tissue>
    </source>
</reference>
<feature type="transmembrane region" description="Helical" evidence="1">
    <location>
        <begin position="56"/>
        <end position="79"/>
    </location>
</feature>
<evidence type="ECO:0000313" key="3">
    <source>
        <dbReference type="Proteomes" id="UP000327493"/>
    </source>
</evidence>
<evidence type="ECO:0000256" key="1">
    <source>
        <dbReference type="SAM" id="Phobius"/>
    </source>
</evidence>
<comment type="caution">
    <text evidence="2">The sequence shown here is derived from an EMBL/GenBank/DDBJ whole genome shotgun (WGS) entry which is preliminary data.</text>
</comment>
<feature type="transmembrane region" description="Helical" evidence="1">
    <location>
        <begin position="85"/>
        <end position="111"/>
    </location>
</feature>
<name>A0A5J5CQC9_9PERO</name>
<keyword evidence="3" id="KW-1185">Reference proteome</keyword>
<feature type="non-terminal residue" evidence="2">
    <location>
        <position position="1"/>
    </location>
</feature>
<keyword evidence="1" id="KW-0812">Transmembrane</keyword>
<feature type="transmembrane region" description="Helical" evidence="1">
    <location>
        <begin position="28"/>
        <end position="49"/>
    </location>
</feature>
<dbReference type="AlphaFoldDB" id="A0A5J5CQC9"/>
<evidence type="ECO:0000313" key="2">
    <source>
        <dbReference type="EMBL" id="KAA8582885.1"/>
    </source>
</evidence>
<gene>
    <name evidence="2" type="ORF">FQN60_015431</name>
</gene>
<keyword evidence="1" id="KW-1133">Transmembrane helix</keyword>
<organism evidence="2 3">
    <name type="scientific">Etheostoma spectabile</name>
    <name type="common">orangethroat darter</name>
    <dbReference type="NCBI Taxonomy" id="54343"/>
    <lineage>
        <taxon>Eukaryota</taxon>
        <taxon>Metazoa</taxon>
        <taxon>Chordata</taxon>
        <taxon>Craniata</taxon>
        <taxon>Vertebrata</taxon>
        <taxon>Euteleostomi</taxon>
        <taxon>Actinopterygii</taxon>
        <taxon>Neopterygii</taxon>
        <taxon>Teleostei</taxon>
        <taxon>Neoteleostei</taxon>
        <taxon>Acanthomorphata</taxon>
        <taxon>Eupercaria</taxon>
        <taxon>Perciformes</taxon>
        <taxon>Percoidei</taxon>
        <taxon>Percidae</taxon>
        <taxon>Etheostomatinae</taxon>
        <taxon>Etheostoma</taxon>
    </lineage>
</organism>
<proteinExistence type="predicted"/>
<dbReference type="Proteomes" id="UP000327493">
    <property type="component" value="Chromosome 18"/>
</dbReference>
<sequence>QFLQLFCLSPAPCGKRNLFSSHSISDRGLPVLLLLLHLFVFNFPALLFLSQVFWELFLQFLLLLLHLFGFILPALLFLSQVFCELFLQFLLLLLHLIGFLLPVFVPGLLHLEVLLQRVAYRLQSVKSGLPALFLLGQVLCEPVLQSGAFC</sequence>
<dbReference type="EMBL" id="VOFY01000018">
    <property type="protein sequence ID" value="KAA8582885.1"/>
    <property type="molecule type" value="Genomic_DNA"/>
</dbReference>
<keyword evidence="1" id="KW-0472">Membrane</keyword>